<name>A0A846ZNH4_9GAMM</name>
<protein>
    <submittedName>
        <fullName evidence="1">Winged helix-turn-helix domain-containing protein</fullName>
    </submittedName>
</protein>
<accession>A0A846ZNH4</accession>
<organism evidence="1 2">
    <name type="scientific">Oleiagrimonas citrea</name>
    <dbReference type="NCBI Taxonomy" id="1665687"/>
    <lineage>
        <taxon>Bacteria</taxon>
        <taxon>Pseudomonadati</taxon>
        <taxon>Pseudomonadota</taxon>
        <taxon>Gammaproteobacteria</taxon>
        <taxon>Lysobacterales</taxon>
        <taxon>Rhodanobacteraceae</taxon>
        <taxon>Oleiagrimonas</taxon>
    </lineage>
</organism>
<gene>
    <name evidence="1" type="ORF">HF690_09210</name>
</gene>
<reference evidence="1 2" key="1">
    <citation type="journal article" date="2017" name="Int. J. Syst. Evol. Microbiol.">
        <title>Oleiagrimonas citrea sp. nov., a marine bacterium isolated from tidal flat sediment and emended description of the genus Oleiagrimonas Fang et al. 2015 and Oleiagrimonas soli.</title>
        <authorList>
            <person name="Yang S.H."/>
            <person name="Seo H.S."/>
            <person name="Seong C.N."/>
            <person name="Kwon K.K."/>
        </authorList>
    </citation>
    <scope>NUCLEOTIDE SEQUENCE [LARGE SCALE GENOMIC DNA]</scope>
    <source>
        <strain evidence="1 2">MEBiC09124</strain>
    </source>
</reference>
<dbReference type="Pfam" id="PF06224">
    <property type="entry name" value="AlkZ-like"/>
    <property type="match status" value="1"/>
</dbReference>
<dbReference type="EMBL" id="JAAZQD010000003">
    <property type="protein sequence ID" value="NKZ39128.1"/>
    <property type="molecule type" value="Genomic_DNA"/>
</dbReference>
<proteinExistence type="predicted"/>
<evidence type="ECO:0000313" key="1">
    <source>
        <dbReference type="EMBL" id="NKZ39128.1"/>
    </source>
</evidence>
<dbReference type="PANTHER" id="PTHR30528">
    <property type="entry name" value="CYTOPLASMIC PROTEIN"/>
    <property type="match status" value="1"/>
</dbReference>
<comment type="caution">
    <text evidence="1">The sequence shown here is derived from an EMBL/GenBank/DDBJ whole genome shotgun (WGS) entry which is preliminary data.</text>
</comment>
<sequence length="417" mass="47608">MTLPVSARREVLSLSQARALHLAAQGLLHPPVRRARREDVVTAITRMRMLQIDSIHVVARSPYLVLFSRLGGYPQEWLDEALADGRLFECWAHEACFAPSGDFPLHEAARSLRERHWAFRSAHRMRREHGSTLHKLLEQVREQGPLRAGELEKRQPRTPGWWEWSIEKKGLEALFALGDVMVARRERFQRVYDVTERVLSNMVVPDSEAWTPDRARMCMTADAIRALGIARPSWVGDYHRQGRVPDSLLQALIDQNEVLQVEVRGWDGPALVHRDHASLLGRVAAGRLRATHSTLLSPFDPVVWDRTRARELFDFDYALECYTPTHKRRYGYFVLPLLHRGRLVARVDAKAHRREGVFEVRALHMEAGVRASDGVLRGIAKALRNCAQWHRTPHVVVTASDPATIRTALEPLLSRPS</sequence>
<dbReference type="InterPro" id="IPR009351">
    <property type="entry name" value="AlkZ-like"/>
</dbReference>
<dbReference type="AlphaFoldDB" id="A0A846ZNH4"/>
<keyword evidence="2" id="KW-1185">Reference proteome</keyword>
<dbReference type="Proteomes" id="UP000541636">
    <property type="component" value="Unassembled WGS sequence"/>
</dbReference>
<evidence type="ECO:0000313" key="2">
    <source>
        <dbReference type="Proteomes" id="UP000541636"/>
    </source>
</evidence>
<dbReference type="PANTHER" id="PTHR30528:SF0">
    <property type="entry name" value="CYTOPLASMIC PROTEIN"/>
    <property type="match status" value="1"/>
</dbReference>
<dbReference type="RefSeq" id="WP_168609222.1">
    <property type="nucleotide sequence ID" value="NZ_JAAZQD010000003.1"/>
</dbReference>